<dbReference type="InterPro" id="IPR045828">
    <property type="entry name" value="PKD_Bacteroidetes"/>
</dbReference>
<dbReference type="AlphaFoldDB" id="X1QK66"/>
<evidence type="ECO:0000259" key="1">
    <source>
        <dbReference type="Pfam" id="PF19406"/>
    </source>
</evidence>
<proteinExistence type="predicted"/>
<gene>
    <name evidence="2" type="ORF">S06H3_60178</name>
</gene>
<accession>X1QK66</accession>
<comment type="caution">
    <text evidence="2">The sequence shown here is derived from an EMBL/GenBank/DDBJ whole genome shotgun (WGS) entry which is preliminary data.</text>
</comment>
<dbReference type="Pfam" id="PF19406">
    <property type="entry name" value="PKD_5"/>
    <property type="match status" value="1"/>
</dbReference>
<reference evidence="2" key="1">
    <citation type="journal article" date="2014" name="Front. Microbiol.">
        <title>High frequency of phylogenetically diverse reductive dehalogenase-homologous genes in deep subseafloor sedimentary metagenomes.</title>
        <authorList>
            <person name="Kawai M."/>
            <person name="Futagami T."/>
            <person name="Toyoda A."/>
            <person name="Takaki Y."/>
            <person name="Nishi S."/>
            <person name="Hori S."/>
            <person name="Arai W."/>
            <person name="Tsubouchi T."/>
            <person name="Morono Y."/>
            <person name="Uchiyama I."/>
            <person name="Ito T."/>
            <person name="Fujiyama A."/>
            <person name="Inagaki F."/>
            <person name="Takami H."/>
        </authorList>
    </citation>
    <scope>NUCLEOTIDE SEQUENCE</scope>
    <source>
        <strain evidence="2">Expedition CK06-06</strain>
    </source>
</reference>
<sequence length="52" mass="5253">MRAHAGNATTGNGLSANVISSDVFTNTTGSPLIVVYDIVPVSTDGCEGNTVQ</sequence>
<feature type="non-terminal residue" evidence="2">
    <location>
        <position position="52"/>
    </location>
</feature>
<organism evidence="2">
    <name type="scientific">marine sediment metagenome</name>
    <dbReference type="NCBI Taxonomy" id="412755"/>
    <lineage>
        <taxon>unclassified sequences</taxon>
        <taxon>metagenomes</taxon>
        <taxon>ecological metagenomes</taxon>
    </lineage>
</organism>
<dbReference type="EMBL" id="BARV01039216">
    <property type="protein sequence ID" value="GAI55206.1"/>
    <property type="molecule type" value="Genomic_DNA"/>
</dbReference>
<evidence type="ECO:0000313" key="2">
    <source>
        <dbReference type="EMBL" id="GAI55206.1"/>
    </source>
</evidence>
<name>X1QK66_9ZZZZ</name>
<feature type="domain" description="PKD-like" evidence="1">
    <location>
        <begin position="10"/>
        <end position="50"/>
    </location>
</feature>
<protein>
    <recommendedName>
        <fullName evidence="1">PKD-like domain-containing protein</fullName>
    </recommendedName>
</protein>